<keyword evidence="2" id="KW-1185">Reference proteome</keyword>
<accession>A0A518ATY2</accession>
<dbReference type="RefSeq" id="WP_145249794.1">
    <property type="nucleotide sequence ID" value="NZ_CP036278.1"/>
</dbReference>
<organism evidence="1 2">
    <name type="scientific">Aeoliella mucimassa</name>
    <dbReference type="NCBI Taxonomy" id="2527972"/>
    <lineage>
        <taxon>Bacteria</taxon>
        <taxon>Pseudomonadati</taxon>
        <taxon>Planctomycetota</taxon>
        <taxon>Planctomycetia</taxon>
        <taxon>Pirellulales</taxon>
        <taxon>Lacipirellulaceae</taxon>
        <taxon>Aeoliella</taxon>
    </lineage>
</organism>
<sequence>MMATVVPRAHVVGHDLLEAAKPLALLGWIAPALITARLALESALREIVADAGCEPKHPSGIVALVDAAVLHDLLPSPVASKAKRYAVSLNRVAHGKSINLQLAVGLIESIEHYLEELRSK</sequence>
<evidence type="ECO:0000313" key="2">
    <source>
        <dbReference type="Proteomes" id="UP000315750"/>
    </source>
</evidence>
<evidence type="ECO:0000313" key="1">
    <source>
        <dbReference type="EMBL" id="QDU58179.1"/>
    </source>
</evidence>
<dbReference type="EMBL" id="CP036278">
    <property type="protein sequence ID" value="QDU58179.1"/>
    <property type="molecule type" value="Genomic_DNA"/>
</dbReference>
<gene>
    <name evidence="1" type="ORF">Pan181_44120</name>
</gene>
<proteinExistence type="predicted"/>
<reference evidence="1 2" key="1">
    <citation type="submission" date="2019-02" db="EMBL/GenBank/DDBJ databases">
        <title>Deep-cultivation of Planctomycetes and their phenomic and genomic characterization uncovers novel biology.</title>
        <authorList>
            <person name="Wiegand S."/>
            <person name="Jogler M."/>
            <person name="Boedeker C."/>
            <person name="Pinto D."/>
            <person name="Vollmers J."/>
            <person name="Rivas-Marin E."/>
            <person name="Kohn T."/>
            <person name="Peeters S.H."/>
            <person name="Heuer A."/>
            <person name="Rast P."/>
            <person name="Oberbeckmann S."/>
            <person name="Bunk B."/>
            <person name="Jeske O."/>
            <person name="Meyerdierks A."/>
            <person name="Storesund J.E."/>
            <person name="Kallscheuer N."/>
            <person name="Luecker S."/>
            <person name="Lage O.M."/>
            <person name="Pohl T."/>
            <person name="Merkel B.J."/>
            <person name="Hornburger P."/>
            <person name="Mueller R.-W."/>
            <person name="Bruemmer F."/>
            <person name="Labrenz M."/>
            <person name="Spormann A.M."/>
            <person name="Op den Camp H."/>
            <person name="Overmann J."/>
            <person name="Amann R."/>
            <person name="Jetten M.S.M."/>
            <person name="Mascher T."/>
            <person name="Medema M.H."/>
            <person name="Devos D.P."/>
            <person name="Kaster A.-K."/>
            <person name="Ovreas L."/>
            <person name="Rohde M."/>
            <person name="Galperin M.Y."/>
            <person name="Jogler C."/>
        </authorList>
    </citation>
    <scope>NUCLEOTIDE SEQUENCE [LARGE SCALE GENOMIC DNA]</scope>
    <source>
        <strain evidence="1 2">Pan181</strain>
    </source>
</reference>
<protein>
    <submittedName>
        <fullName evidence="1">Uncharacterized protein</fullName>
    </submittedName>
</protein>
<dbReference type="AlphaFoldDB" id="A0A518ATY2"/>
<dbReference type="KEGG" id="amuc:Pan181_44120"/>
<dbReference type="Proteomes" id="UP000315750">
    <property type="component" value="Chromosome"/>
</dbReference>
<name>A0A518ATY2_9BACT</name>